<dbReference type="GO" id="GO:0016618">
    <property type="term" value="F:hydroxypyruvate reductase [NAD(P)H] activity"/>
    <property type="evidence" value="ECO:0007669"/>
    <property type="project" value="TreeGrafter"/>
</dbReference>
<dbReference type="OrthoDB" id="298012at2759"/>
<organism evidence="5 6">
    <name type="scientific">Pachysolen tannophilus NRRL Y-2460</name>
    <dbReference type="NCBI Taxonomy" id="669874"/>
    <lineage>
        <taxon>Eukaryota</taxon>
        <taxon>Fungi</taxon>
        <taxon>Dikarya</taxon>
        <taxon>Ascomycota</taxon>
        <taxon>Saccharomycotina</taxon>
        <taxon>Pichiomycetes</taxon>
        <taxon>Pachysolenaceae</taxon>
        <taxon>Pachysolen</taxon>
    </lineage>
</organism>
<evidence type="ECO:0000313" key="5">
    <source>
        <dbReference type="EMBL" id="ODV94141.1"/>
    </source>
</evidence>
<dbReference type="InterPro" id="IPR036291">
    <property type="entry name" value="NAD(P)-bd_dom_sf"/>
</dbReference>
<feature type="domain" description="D-isomer specific 2-hydroxyacid dehydrogenase NAD-binding" evidence="4">
    <location>
        <begin position="184"/>
        <end position="333"/>
    </location>
</feature>
<feature type="domain" description="D-isomer specific 2-hydroxyacid dehydrogenase catalytic" evidence="3">
    <location>
        <begin position="28"/>
        <end position="355"/>
    </location>
</feature>
<evidence type="ECO:0000259" key="3">
    <source>
        <dbReference type="Pfam" id="PF00389"/>
    </source>
</evidence>
<dbReference type="SUPFAM" id="SSF51735">
    <property type="entry name" value="NAD(P)-binding Rossmann-fold domains"/>
    <property type="match status" value="1"/>
</dbReference>
<dbReference type="PANTHER" id="PTHR10996:SF279">
    <property type="entry name" value="2-HYDROXYACID DEHYDROGENASE YPL113C-RELATED"/>
    <property type="match status" value="1"/>
</dbReference>
<dbReference type="InterPro" id="IPR050223">
    <property type="entry name" value="D-isomer_2-hydroxyacid_DH"/>
</dbReference>
<evidence type="ECO:0000256" key="1">
    <source>
        <dbReference type="ARBA" id="ARBA00023002"/>
    </source>
</evidence>
<dbReference type="CDD" id="cd12168">
    <property type="entry name" value="Mand_dh_like"/>
    <property type="match status" value="1"/>
</dbReference>
<dbReference type="SUPFAM" id="SSF52283">
    <property type="entry name" value="Formate/glycerate dehydrogenase catalytic domain-like"/>
    <property type="match status" value="1"/>
</dbReference>
<dbReference type="GO" id="GO:0051287">
    <property type="term" value="F:NAD binding"/>
    <property type="evidence" value="ECO:0007669"/>
    <property type="project" value="InterPro"/>
</dbReference>
<gene>
    <name evidence="5" type="ORF">PACTADRAFT_34953</name>
</gene>
<keyword evidence="1 2" id="KW-0560">Oxidoreductase</keyword>
<dbReference type="InterPro" id="IPR006139">
    <property type="entry name" value="D-isomer_2_OHA_DH_cat_dom"/>
</dbReference>
<dbReference type="STRING" id="669874.A0A1E4TQU6"/>
<evidence type="ECO:0000259" key="4">
    <source>
        <dbReference type="Pfam" id="PF02826"/>
    </source>
</evidence>
<comment type="similarity">
    <text evidence="2">Belongs to the D-isomer specific 2-hydroxyacid dehydrogenase family.</text>
</comment>
<accession>A0A1E4TQU6</accession>
<dbReference type="Proteomes" id="UP000094236">
    <property type="component" value="Unassembled WGS sequence"/>
</dbReference>
<proteinExistence type="inferred from homology"/>
<dbReference type="Gene3D" id="3.40.50.720">
    <property type="entry name" value="NAD(P)-binding Rossmann-like Domain"/>
    <property type="match status" value="2"/>
</dbReference>
<dbReference type="Pfam" id="PF02826">
    <property type="entry name" value="2-Hacid_dh_C"/>
    <property type="match status" value="1"/>
</dbReference>
<sequence length="366" mass="40653">MTKFKVLITGDNAEVAEHTEKFKKFEESFEVVRDHVESKEEFIENLQTLHSDVAAIWMADSKLYQYGGPNAFIDYFPPSVKLFCFPWVGYDSIDGPKLRSKGISLCNVGSASASHVADIALYLTLSAFRFTSFFEHSLRTHGEFGPSRVVLGSEEFHPETGLPVIPKKKVNLTRGVRLGGKVIESPGGKTAGIVGLGSIGKEIAKRLQALGMNVLYNKRTPLILKEKEEEFYRPLKYYQKFDEMIPNCDLIVFAVPGSPETKHLINKDSILKVKKGVRIVNIGRGSAIDEEVLFKALDDGTITSVGLDVFQNEPKIDKRFLNRWDVTITPHMGSTTTDNLIDANNACIDNINDVLLNNGPGISLVN</sequence>
<dbReference type="GO" id="GO:0030267">
    <property type="term" value="F:glyoxylate reductase (NADPH) activity"/>
    <property type="evidence" value="ECO:0007669"/>
    <property type="project" value="TreeGrafter"/>
</dbReference>
<protein>
    <recommendedName>
        <fullName evidence="7">D-isomer specific 2-hydroxyacid dehydrogenase NAD-binding domain-containing protein</fullName>
    </recommendedName>
</protein>
<name>A0A1E4TQU6_PACTA</name>
<dbReference type="InterPro" id="IPR006140">
    <property type="entry name" value="D-isomer_DH_NAD-bd"/>
</dbReference>
<reference evidence="6" key="1">
    <citation type="submission" date="2016-05" db="EMBL/GenBank/DDBJ databases">
        <title>Comparative genomics of biotechnologically important yeasts.</title>
        <authorList>
            <consortium name="DOE Joint Genome Institute"/>
            <person name="Riley R."/>
            <person name="Haridas S."/>
            <person name="Wolfe K.H."/>
            <person name="Lopes M.R."/>
            <person name="Hittinger C.T."/>
            <person name="Goker M."/>
            <person name="Salamov A."/>
            <person name="Wisecaver J."/>
            <person name="Long T.M."/>
            <person name="Aerts A.L."/>
            <person name="Barry K."/>
            <person name="Choi C."/>
            <person name="Clum A."/>
            <person name="Coughlan A.Y."/>
            <person name="Deshpande S."/>
            <person name="Douglass A.P."/>
            <person name="Hanson S.J."/>
            <person name="Klenk H.-P."/>
            <person name="Labutti K."/>
            <person name="Lapidus A."/>
            <person name="Lindquist E."/>
            <person name="Lipzen A."/>
            <person name="Meier-Kolthoff J.P."/>
            <person name="Ohm R.A."/>
            <person name="Otillar R.P."/>
            <person name="Pangilinan J."/>
            <person name="Peng Y."/>
            <person name="Rokas A."/>
            <person name="Rosa C.A."/>
            <person name="Scheuner C."/>
            <person name="Sibirny A.A."/>
            <person name="Slot J.C."/>
            <person name="Stielow J.B."/>
            <person name="Sun H."/>
            <person name="Kurtzman C.P."/>
            <person name="Blackwell M."/>
            <person name="Grigoriev I.V."/>
            <person name="Jeffries T.W."/>
        </authorList>
    </citation>
    <scope>NUCLEOTIDE SEQUENCE [LARGE SCALE GENOMIC DNA]</scope>
    <source>
        <strain evidence="6">NRRL Y-2460</strain>
    </source>
</reference>
<dbReference type="EMBL" id="KV454016">
    <property type="protein sequence ID" value="ODV94141.1"/>
    <property type="molecule type" value="Genomic_DNA"/>
</dbReference>
<dbReference type="PANTHER" id="PTHR10996">
    <property type="entry name" value="2-HYDROXYACID DEHYDROGENASE-RELATED"/>
    <property type="match status" value="1"/>
</dbReference>
<keyword evidence="6" id="KW-1185">Reference proteome</keyword>
<evidence type="ECO:0000256" key="2">
    <source>
        <dbReference type="RuleBase" id="RU003719"/>
    </source>
</evidence>
<dbReference type="GO" id="GO:0005829">
    <property type="term" value="C:cytosol"/>
    <property type="evidence" value="ECO:0007669"/>
    <property type="project" value="TreeGrafter"/>
</dbReference>
<evidence type="ECO:0000313" key="6">
    <source>
        <dbReference type="Proteomes" id="UP000094236"/>
    </source>
</evidence>
<dbReference type="Pfam" id="PF00389">
    <property type="entry name" value="2-Hacid_dh"/>
    <property type="match status" value="1"/>
</dbReference>
<dbReference type="AlphaFoldDB" id="A0A1E4TQU6"/>
<evidence type="ECO:0008006" key="7">
    <source>
        <dbReference type="Google" id="ProtNLM"/>
    </source>
</evidence>